<accession>A0A8S2EGF3</accession>
<organism evidence="1 3">
    <name type="scientific">Didymodactylos carnosus</name>
    <dbReference type="NCBI Taxonomy" id="1234261"/>
    <lineage>
        <taxon>Eukaryota</taxon>
        <taxon>Metazoa</taxon>
        <taxon>Spiralia</taxon>
        <taxon>Gnathifera</taxon>
        <taxon>Rotifera</taxon>
        <taxon>Eurotatoria</taxon>
        <taxon>Bdelloidea</taxon>
        <taxon>Philodinida</taxon>
        <taxon>Philodinidae</taxon>
        <taxon>Didymodactylos</taxon>
    </lineage>
</organism>
<proteinExistence type="predicted"/>
<dbReference type="EMBL" id="CAJOBA010033709">
    <property type="protein sequence ID" value="CAF3969352.1"/>
    <property type="molecule type" value="Genomic_DNA"/>
</dbReference>
<evidence type="ECO:0000313" key="2">
    <source>
        <dbReference type="EMBL" id="CAF3969352.1"/>
    </source>
</evidence>
<name>A0A8S2EGF3_9BILA</name>
<evidence type="ECO:0000313" key="3">
    <source>
        <dbReference type="Proteomes" id="UP000677228"/>
    </source>
</evidence>
<dbReference type="EMBL" id="CAJNOK010012184">
    <property type="protein sequence ID" value="CAF1157781.1"/>
    <property type="molecule type" value="Genomic_DNA"/>
</dbReference>
<dbReference type="Proteomes" id="UP000682733">
    <property type="component" value="Unassembled WGS sequence"/>
</dbReference>
<dbReference type="Proteomes" id="UP000677228">
    <property type="component" value="Unassembled WGS sequence"/>
</dbReference>
<comment type="caution">
    <text evidence="1">The sequence shown here is derived from an EMBL/GenBank/DDBJ whole genome shotgun (WGS) entry which is preliminary data.</text>
</comment>
<dbReference type="AlphaFoldDB" id="A0A8S2EGF3"/>
<gene>
    <name evidence="1" type="ORF">OVA965_LOCUS21933</name>
    <name evidence="2" type="ORF">TMI583_LOCUS22647</name>
</gene>
<protein>
    <submittedName>
        <fullName evidence="1">Uncharacterized protein</fullName>
    </submittedName>
</protein>
<sequence>MLPFTPKSTSKSRDISVRKDTSRIIMTQMNDDDKPLGPSKIVQLEGFFDELFKKLFNLIANNGVVRPVETELIQMIIGLITEMIHDLNLELAVFHLSLPKRLSSSIHKLPKPNQELSNLIDLMTKTDNTNTVRNEVPITSIKNVHVFLESIVATENKFMEKYDTIPTISAHYDKDQSYIKLLDKARGCTTKCDDGNKDSYSTGHQLRAFSSIKFEITNEASLKQCHEIDNNGYIVVRGHSQENRETRLY</sequence>
<reference evidence="1" key="1">
    <citation type="submission" date="2021-02" db="EMBL/GenBank/DDBJ databases">
        <authorList>
            <person name="Nowell W R."/>
        </authorList>
    </citation>
    <scope>NUCLEOTIDE SEQUENCE</scope>
</reference>
<evidence type="ECO:0000313" key="1">
    <source>
        <dbReference type="EMBL" id="CAF1157781.1"/>
    </source>
</evidence>